<keyword evidence="1" id="KW-1133">Transmembrane helix</keyword>
<dbReference type="Proteomes" id="UP000824250">
    <property type="component" value="Unassembled WGS sequence"/>
</dbReference>
<reference evidence="2" key="2">
    <citation type="journal article" date="2021" name="PeerJ">
        <title>Extensive microbial diversity within the chicken gut microbiome revealed by metagenomics and culture.</title>
        <authorList>
            <person name="Gilroy R."/>
            <person name="Ravi A."/>
            <person name="Getino M."/>
            <person name="Pursley I."/>
            <person name="Horton D.L."/>
            <person name="Alikhan N.F."/>
            <person name="Baker D."/>
            <person name="Gharbi K."/>
            <person name="Hall N."/>
            <person name="Watson M."/>
            <person name="Adriaenssens E.M."/>
            <person name="Foster-Nyarko E."/>
            <person name="Jarju S."/>
            <person name="Secka A."/>
            <person name="Antonio M."/>
            <person name="Oren A."/>
            <person name="Chaudhuri R.R."/>
            <person name="La Ragione R."/>
            <person name="Hildebrand F."/>
            <person name="Pallen M.J."/>
        </authorList>
    </citation>
    <scope>NUCLEOTIDE SEQUENCE</scope>
    <source>
        <strain evidence="2">CHK180-2868</strain>
    </source>
</reference>
<evidence type="ECO:0000313" key="2">
    <source>
        <dbReference type="EMBL" id="HIR06221.1"/>
    </source>
</evidence>
<dbReference type="Pfam" id="PF05857">
    <property type="entry name" value="TraX"/>
    <property type="match status" value="1"/>
</dbReference>
<dbReference type="InterPro" id="IPR008875">
    <property type="entry name" value="TraX"/>
</dbReference>
<accession>A0A9D1A5P2</accession>
<gene>
    <name evidence="2" type="ORF">IAB28_09700</name>
</gene>
<feature type="transmembrane region" description="Helical" evidence="1">
    <location>
        <begin position="107"/>
        <end position="130"/>
    </location>
</feature>
<sequence>MQSFKERSITQPAPDALQGPRLKTNLDTGFIKLIAIIAMTIDHIGGAFFPQYPAFRWIGRIAFPLFSYCLTVGMLYTRDIKKYALRLTAFALISQPFWILAFNADDILGNLFNLNIFFTLLVSLLSAWGFKERKWRLFFAGVLLLNLVNFDYAMTGLILMLIFYLCRNKPWLGALLYTLSYLPAVNGYMEDPLALKIGSHAMGFEIFALLALPFIYLHTNVNPKITKWFFYCYYPAHLFLIFLIGLPFGTL</sequence>
<feature type="transmembrane region" description="Helical" evidence="1">
    <location>
        <begin position="57"/>
        <end position="76"/>
    </location>
</feature>
<protein>
    <submittedName>
        <fullName evidence="2">Fimbrial assembly protein</fullName>
    </submittedName>
</protein>
<feature type="transmembrane region" description="Helical" evidence="1">
    <location>
        <begin position="137"/>
        <end position="165"/>
    </location>
</feature>
<name>A0A9D1A5P2_9FIRM</name>
<keyword evidence="1" id="KW-0472">Membrane</keyword>
<reference evidence="2" key="1">
    <citation type="submission" date="2020-10" db="EMBL/GenBank/DDBJ databases">
        <authorList>
            <person name="Gilroy R."/>
        </authorList>
    </citation>
    <scope>NUCLEOTIDE SEQUENCE</scope>
    <source>
        <strain evidence="2">CHK180-2868</strain>
    </source>
</reference>
<comment type="caution">
    <text evidence="2">The sequence shown here is derived from an EMBL/GenBank/DDBJ whole genome shotgun (WGS) entry which is preliminary data.</text>
</comment>
<evidence type="ECO:0000313" key="3">
    <source>
        <dbReference type="Proteomes" id="UP000824250"/>
    </source>
</evidence>
<proteinExistence type="predicted"/>
<feature type="transmembrane region" description="Helical" evidence="1">
    <location>
        <begin position="228"/>
        <end position="248"/>
    </location>
</feature>
<organism evidence="2 3">
    <name type="scientific">Candidatus Copromonas faecavium</name>
    <name type="common">nom. illeg.</name>
    <dbReference type="NCBI Taxonomy" id="2840740"/>
    <lineage>
        <taxon>Bacteria</taxon>
        <taxon>Bacillati</taxon>
        <taxon>Bacillota</taxon>
        <taxon>Clostridia</taxon>
        <taxon>Lachnospirales</taxon>
        <taxon>Lachnospiraceae</taxon>
        <taxon>Candidatus Copromonas (nom. illeg.)</taxon>
    </lineage>
</organism>
<dbReference type="AlphaFoldDB" id="A0A9D1A5P2"/>
<feature type="transmembrane region" description="Helical" evidence="1">
    <location>
        <begin position="83"/>
        <end position="101"/>
    </location>
</feature>
<evidence type="ECO:0000256" key="1">
    <source>
        <dbReference type="SAM" id="Phobius"/>
    </source>
</evidence>
<dbReference type="EMBL" id="DVGC01000057">
    <property type="protein sequence ID" value="HIR06221.1"/>
    <property type="molecule type" value="Genomic_DNA"/>
</dbReference>
<keyword evidence="1" id="KW-0812">Transmembrane</keyword>
<feature type="transmembrane region" description="Helical" evidence="1">
    <location>
        <begin position="30"/>
        <end position="51"/>
    </location>
</feature>
<feature type="transmembrane region" description="Helical" evidence="1">
    <location>
        <begin position="201"/>
        <end position="216"/>
    </location>
</feature>